<feature type="domain" description="Luciferase-like" evidence="1">
    <location>
        <begin position="12"/>
        <end position="317"/>
    </location>
</feature>
<dbReference type="GO" id="GO:0016705">
    <property type="term" value="F:oxidoreductase activity, acting on paired donors, with incorporation or reduction of molecular oxygen"/>
    <property type="evidence" value="ECO:0007669"/>
    <property type="project" value="InterPro"/>
</dbReference>
<name>A0A381Y150_9ZZZZ</name>
<dbReference type="GO" id="GO:0005829">
    <property type="term" value="C:cytosol"/>
    <property type="evidence" value="ECO:0007669"/>
    <property type="project" value="TreeGrafter"/>
</dbReference>
<accession>A0A381Y150</accession>
<dbReference type="InterPro" id="IPR011251">
    <property type="entry name" value="Luciferase-like_dom"/>
</dbReference>
<gene>
    <name evidence="2" type="ORF">METZ01_LOCUS123562</name>
</gene>
<dbReference type="Gene3D" id="3.20.20.30">
    <property type="entry name" value="Luciferase-like domain"/>
    <property type="match status" value="1"/>
</dbReference>
<dbReference type="InterPro" id="IPR050766">
    <property type="entry name" value="Bact_Lucif_Oxidored"/>
</dbReference>
<proteinExistence type="predicted"/>
<dbReference type="SUPFAM" id="SSF51679">
    <property type="entry name" value="Bacterial luciferase-like"/>
    <property type="match status" value="1"/>
</dbReference>
<dbReference type="EMBL" id="UINC01017116">
    <property type="protein sequence ID" value="SVA70708.1"/>
    <property type="molecule type" value="Genomic_DNA"/>
</dbReference>
<organism evidence="2">
    <name type="scientific">marine metagenome</name>
    <dbReference type="NCBI Taxonomy" id="408172"/>
    <lineage>
        <taxon>unclassified sequences</taxon>
        <taxon>metagenomes</taxon>
        <taxon>ecological metagenomes</taxon>
    </lineage>
</organism>
<evidence type="ECO:0000259" key="1">
    <source>
        <dbReference type="Pfam" id="PF00296"/>
    </source>
</evidence>
<protein>
    <recommendedName>
        <fullName evidence="1">Luciferase-like domain-containing protein</fullName>
    </recommendedName>
</protein>
<sequence>MAHNHWETEPLSFGVFDQIENDGRPISDIYEEHLKLMEYADEAGFYCYHVSEHHGTPLSLSISPNIILSAAAQRTQRIRLAALVYCLPYYEPYRLANEINMLDHLTGGRIEVGVGRGVSPIEAAFFGIPNVEESRSIYREILDIMLITFTNDELSYQGKYHSYSNFPLLIPSVQKPYPPLWFPSSNTESVPFTAKNGFNTIFNNRFSLNETESLVSQYKELWDQHRADEDRMNGHVASPKLGLSVKVYVAPTDGEAEREALPAFRTWGQHISHLARQAGGRGETDRENFDAQRANGTLIVGSPQTVIEQVQNTVRLTGINYLLSSFAFGDLHPVQYMRSIELFTKEVMPLLATSPSPAG</sequence>
<dbReference type="PANTHER" id="PTHR30137:SF6">
    <property type="entry name" value="LUCIFERASE-LIKE MONOOXYGENASE"/>
    <property type="match status" value="1"/>
</dbReference>
<dbReference type="InterPro" id="IPR036661">
    <property type="entry name" value="Luciferase-like_sf"/>
</dbReference>
<evidence type="ECO:0000313" key="2">
    <source>
        <dbReference type="EMBL" id="SVA70708.1"/>
    </source>
</evidence>
<dbReference type="PANTHER" id="PTHR30137">
    <property type="entry name" value="LUCIFERASE-LIKE MONOOXYGENASE"/>
    <property type="match status" value="1"/>
</dbReference>
<dbReference type="AlphaFoldDB" id="A0A381Y150"/>
<reference evidence="2" key="1">
    <citation type="submission" date="2018-05" db="EMBL/GenBank/DDBJ databases">
        <authorList>
            <person name="Lanie J.A."/>
            <person name="Ng W.-L."/>
            <person name="Kazmierczak K.M."/>
            <person name="Andrzejewski T.M."/>
            <person name="Davidsen T.M."/>
            <person name="Wayne K.J."/>
            <person name="Tettelin H."/>
            <person name="Glass J.I."/>
            <person name="Rusch D."/>
            <person name="Podicherti R."/>
            <person name="Tsui H.-C.T."/>
            <person name="Winkler M.E."/>
        </authorList>
    </citation>
    <scope>NUCLEOTIDE SEQUENCE</scope>
</reference>
<dbReference type="Pfam" id="PF00296">
    <property type="entry name" value="Bac_luciferase"/>
    <property type="match status" value="1"/>
</dbReference>